<evidence type="ECO:0000256" key="4">
    <source>
        <dbReference type="ARBA" id="ARBA00022787"/>
    </source>
</evidence>
<evidence type="ECO:0000256" key="2">
    <source>
        <dbReference type="ARBA" id="ARBA00008969"/>
    </source>
</evidence>
<feature type="compositionally biased region" description="Polar residues" evidence="8">
    <location>
        <begin position="153"/>
        <end position="168"/>
    </location>
</feature>
<keyword evidence="5 9" id="KW-1133">Transmembrane helix</keyword>
<organism evidence="10 11">
    <name type="scientific">Oikopleura dioica</name>
    <name type="common">Tunicate</name>
    <dbReference type="NCBI Taxonomy" id="34765"/>
    <lineage>
        <taxon>Eukaryota</taxon>
        <taxon>Metazoa</taxon>
        <taxon>Chordata</taxon>
        <taxon>Tunicata</taxon>
        <taxon>Appendicularia</taxon>
        <taxon>Copelata</taxon>
        <taxon>Oikopleuridae</taxon>
        <taxon>Oikopleura</taxon>
    </lineage>
</organism>
<reference evidence="10 11" key="1">
    <citation type="submission" date="2021-04" db="EMBL/GenBank/DDBJ databases">
        <authorList>
            <person name="Bliznina A."/>
        </authorList>
    </citation>
    <scope>NUCLEOTIDE SEQUENCE [LARGE SCALE GENOMIC DNA]</scope>
</reference>
<accession>A0ABN7RR47</accession>
<keyword evidence="11" id="KW-1185">Reference proteome</keyword>
<feature type="region of interest" description="Disordered" evidence="8">
    <location>
        <begin position="236"/>
        <end position="263"/>
    </location>
</feature>
<sequence length="557" mass="62327">MEDVINQKPGIIRRSVGCLKDVYNHKNFVRYSLYTVAGSTTVLAIWVYFRKRQKKKPISLSSISNDNLDASPLRKDVHVSQINRSAGERLYLELGSGTSQAMMSSSESCSSLTNSMSSEDLNVVIHECLSRGLRELKMGLDLSGYDGSRSESECSTPGSLRSSGSNRAPSGRKRVNSRRRMGSISNSMSNSTASTTEILEEVATILKAQQRIEQIIESDPCLASSSDSIKEIIQHVRTESESSGNESVASQRTVRSGRWSPSGSSVDSFMTADEDFELTTFPFLGAAYELADDDRIYTRKIRYELCGVKTEREFLAKLHCIREAEKLWLSDKASRVWLKDVTCVIFTGLLQADGSDPEPCQENFESLCDWCEDNYEEMCKSLSHKGICEISIFDVVIDLCLLDGLDLLSSPPAAMMSVLSNRWMSDDFKKTAMTTALWSYISRCRSDPVNNNPFMGKLLDLAKTVTPAICWGQMGPQRKFGELLRSFKSEIISLCQDLFAYRDSWGSKEHLSKDLRNVIASTCHRLIDILNEKTESEILFVEPPKMIEELTEAGDHS</sequence>
<gene>
    <name evidence="10" type="ORF">OKIOD_LOCUS951</name>
</gene>
<keyword evidence="7 9" id="KW-0472">Membrane</keyword>
<feature type="compositionally biased region" description="Polar residues" evidence="8">
    <location>
        <begin position="241"/>
        <end position="263"/>
    </location>
</feature>
<evidence type="ECO:0000256" key="8">
    <source>
        <dbReference type="SAM" id="MobiDB-lite"/>
    </source>
</evidence>
<proteinExistence type="inferred from homology"/>
<dbReference type="Pfam" id="PF10265">
    <property type="entry name" value="Miga"/>
    <property type="match status" value="1"/>
</dbReference>
<evidence type="ECO:0000256" key="7">
    <source>
        <dbReference type="ARBA" id="ARBA00023136"/>
    </source>
</evidence>
<feature type="compositionally biased region" description="Low complexity" evidence="8">
    <location>
        <begin position="182"/>
        <end position="194"/>
    </location>
</feature>
<evidence type="ECO:0000313" key="11">
    <source>
        <dbReference type="Proteomes" id="UP001158576"/>
    </source>
</evidence>
<evidence type="ECO:0000256" key="9">
    <source>
        <dbReference type="SAM" id="Phobius"/>
    </source>
</evidence>
<comment type="subcellular location">
    <subcellularLocation>
        <location evidence="1">Mitochondrion outer membrane</location>
    </subcellularLocation>
</comment>
<evidence type="ECO:0000256" key="3">
    <source>
        <dbReference type="ARBA" id="ARBA00022692"/>
    </source>
</evidence>
<evidence type="ECO:0000256" key="5">
    <source>
        <dbReference type="ARBA" id="ARBA00022989"/>
    </source>
</evidence>
<feature type="transmembrane region" description="Helical" evidence="9">
    <location>
        <begin position="31"/>
        <end position="49"/>
    </location>
</feature>
<dbReference type="PANTHER" id="PTHR21508:SF5">
    <property type="entry name" value="MITOGUARDIN"/>
    <property type="match status" value="1"/>
</dbReference>
<dbReference type="EMBL" id="OU015568">
    <property type="protein sequence ID" value="CAG5079840.1"/>
    <property type="molecule type" value="Genomic_DNA"/>
</dbReference>
<dbReference type="Proteomes" id="UP001158576">
    <property type="component" value="Chromosome PAR"/>
</dbReference>
<dbReference type="InterPro" id="IPR019392">
    <property type="entry name" value="Miga"/>
</dbReference>
<name>A0ABN7RR47_OIKDI</name>
<evidence type="ECO:0000256" key="1">
    <source>
        <dbReference type="ARBA" id="ARBA00004294"/>
    </source>
</evidence>
<dbReference type="PANTHER" id="PTHR21508">
    <property type="entry name" value="MITOGUARDIN"/>
    <property type="match status" value="1"/>
</dbReference>
<feature type="compositionally biased region" description="Basic residues" evidence="8">
    <location>
        <begin position="170"/>
        <end position="181"/>
    </location>
</feature>
<protein>
    <submittedName>
        <fullName evidence="10">Oidioi.mRNA.OKI2018_I69.PAR.g9393.t1.cds</fullName>
    </submittedName>
</protein>
<keyword evidence="4" id="KW-1000">Mitochondrion outer membrane</keyword>
<evidence type="ECO:0000256" key="6">
    <source>
        <dbReference type="ARBA" id="ARBA00023128"/>
    </source>
</evidence>
<comment type="similarity">
    <text evidence="2">Belongs to the mitoguardin family.</text>
</comment>
<keyword evidence="6" id="KW-0496">Mitochondrion</keyword>
<evidence type="ECO:0000313" key="10">
    <source>
        <dbReference type="EMBL" id="CAG5079840.1"/>
    </source>
</evidence>
<keyword evidence="3 9" id="KW-0812">Transmembrane</keyword>
<feature type="region of interest" description="Disordered" evidence="8">
    <location>
        <begin position="146"/>
        <end position="194"/>
    </location>
</feature>